<evidence type="ECO:0000313" key="1">
    <source>
        <dbReference type="EMBL" id="SEG33636.1"/>
    </source>
</evidence>
<dbReference type="InterPro" id="IPR052517">
    <property type="entry name" value="GlcG_carb_metab_protein"/>
</dbReference>
<keyword evidence="2" id="KW-1185">Reference proteome</keyword>
<gene>
    <name evidence="1" type="ORF">SAMN03080598_03418</name>
</gene>
<dbReference type="AlphaFoldDB" id="A0A1H5ZE36"/>
<dbReference type="STRING" id="1120964.GCA_001313265_05488"/>
<dbReference type="Proteomes" id="UP000236736">
    <property type="component" value="Unassembled WGS sequence"/>
</dbReference>
<dbReference type="InterPro" id="IPR005624">
    <property type="entry name" value="PduO/GlcC-like"/>
</dbReference>
<dbReference type="Gene3D" id="3.30.450.150">
    <property type="entry name" value="Haem-degrading domain"/>
    <property type="match status" value="1"/>
</dbReference>
<dbReference type="PANTHER" id="PTHR34309:SF1">
    <property type="entry name" value="PROTEIN GLCG"/>
    <property type="match status" value="1"/>
</dbReference>
<dbReference type="InterPro" id="IPR038084">
    <property type="entry name" value="PduO/GlcC-like_sf"/>
</dbReference>
<dbReference type="Pfam" id="PF03928">
    <property type="entry name" value="HbpS-like"/>
    <property type="match status" value="1"/>
</dbReference>
<dbReference type="PANTHER" id="PTHR34309">
    <property type="entry name" value="SLR1406 PROTEIN"/>
    <property type="match status" value="1"/>
</dbReference>
<dbReference type="EMBL" id="FNVR01000026">
    <property type="protein sequence ID" value="SEG33636.1"/>
    <property type="molecule type" value="Genomic_DNA"/>
</dbReference>
<accession>A0A1H5ZE36</accession>
<sequence>MINYITQSFPNFMKKLLIVILMVLPILSFAQTKPYLTAADAERITAAAEAKATAEGWNVVIAILDEGGNLLSLKRMDGVQIGSIDVAQAKAKSAVFFKRPTKVFEEAMKGEGGARIATLPNAVGVEGGLPIFKDGIIVGSIGVSGVTSAQDGIIAEAGVKGY</sequence>
<protein>
    <submittedName>
        <fullName evidence="1">Uncharacterized conserved protein GlcG, DUF336 family</fullName>
    </submittedName>
</protein>
<dbReference type="SUPFAM" id="SSF143744">
    <property type="entry name" value="GlcG-like"/>
    <property type="match status" value="1"/>
</dbReference>
<name>A0A1H5ZE36_9BACT</name>
<proteinExistence type="predicted"/>
<evidence type="ECO:0000313" key="2">
    <source>
        <dbReference type="Proteomes" id="UP000236736"/>
    </source>
</evidence>
<reference evidence="2" key="1">
    <citation type="submission" date="2016-10" db="EMBL/GenBank/DDBJ databases">
        <authorList>
            <person name="Varghese N."/>
            <person name="Submissions S."/>
        </authorList>
    </citation>
    <scope>NUCLEOTIDE SEQUENCE [LARGE SCALE GENOMIC DNA]</scope>
    <source>
        <strain evidence="2">DSM 17298</strain>
    </source>
</reference>
<organism evidence="1 2">
    <name type="scientific">Algoriphagus boritolerans DSM 17298 = JCM 18970</name>
    <dbReference type="NCBI Taxonomy" id="1120964"/>
    <lineage>
        <taxon>Bacteria</taxon>
        <taxon>Pseudomonadati</taxon>
        <taxon>Bacteroidota</taxon>
        <taxon>Cytophagia</taxon>
        <taxon>Cytophagales</taxon>
        <taxon>Cyclobacteriaceae</taxon>
        <taxon>Algoriphagus</taxon>
    </lineage>
</organism>